<proteinExistence type="predicted"/>
<dbReference type="OrthoDB" id="783419at2759"/>
<name>A0A8K0HUW0_COCNU</name>
<evidence type="ECO:0000313" key="2">
    <source>
        <dbReference type="Proteomes" id="UP000797356"/>
    </source>
</evidence>
<reference evidence="1" key="1">
    <citation type="journal article" date="2017" name="Gigascience">
        <title>The genome draft of coconut (Cocos nucifera).</title>
        <authorList>
            <person name="Xiao Y."/>
            <person name="Xu P."/>
            <person name="Fan H."/>
            <person name="Baudouin L."/>
            <person name="Xia W."/>
            <person name="Bocs S."/>
            <person name="Xu J."/>
            <person name="Li Q."/>
            <person name="Guo A."/>
            <person name="Zhou L."/>
            <person name="Li J."/>
            <person name="Wu Y."/>
            <person name="Ma Z."/>
            <person name="Armero A."/>
            <person name="Issali A.E."/>
            <person name="Liu N."/>
            <person name="Peng M."/>
            <person name="Yang Y."/>
        </authorList>
    </citation>
    <scope>NUCLEOTIDE SEQUENCE</scope>
    <source>
        <tissue evidence="1">Spear leaf of Hainan Tall coconut</tissue>
    </source>
</reference>
<sequence>MEKGELRGALPREELNQGGIGEEDMEGLKEAWRIVVPVLFSMNVITQAIAGHLGDLKLVVMSIANTIVGFNFGLMVSHPFLSSSFRISLPLFSMHLQLPFV</sequence>
<organism evidence="1 2">
    <name type="scientific">Cocos nucifera</name>
    <name type="common">Coconut palm</name>
    <dbReference type="NCBI Taxonomy" id="13894"/>
    <lineage>
        <taxon>Eukaryota</taxon>
        <taxon>Viridiplantae</taxon>
        <taxon>Streptophyta</taxon>
        <taxon>Embryophyta</taxon>
        <taxon>Tracheophyta</taxon>
        <taxon>Spermatophyta</taxon>
        <taxon>Magnoliopsida</taxon>
        <taxon>Liliopsida</taxon>
        <taxon>Arecaceae</taxon>
        <taxon>Arecoideae</taxon>
        <taxon>Cocoseae</taxon>
        <taxon>Attaleinae</taxon>
        <taxon>Cocos</taxon>
    </lineage>
</organism>
<keyword evidence="2" id="KW-1185">Reference proteome</keyword>
<evidence type="ECO:0000313" key="1">
    <source>
        <dbReference type="EMBL" id="KAG1326599.1"/>
    </source>
</evidence>
<gene>
    <name evidence="1" type="ORF">COCNU_01G005330</name>
</gene>
<accession>A0A8K0HUW0</accession>
<protein>
    <submittedName>
        <fullName evidence="1">Uncharacterized protein</fullName>
    </submittedName>
</protein>
<dbReference type="Proteomes" id="UP000797356">
    <property type="component" value="Chromosome 1"/>
</dbReference>
<reference evidence="1" key="2">
    <citation type="submission" date="2019-07" db="EMBL/GenBank/DDBJ databases">
        <authorList>
            <person name="Yang Y."/>
            <person name="Bocs S."/>
            <person name="Baudouin L."/>
        </authorList>
    </citation>
    <scope>NUCLEOTIDE SEQUENCE</scope>
    <source>
        <tissue evidence="1">Spear leaf of Hainan Tall coconut</tissue>
    </source>
</reference>
<dbReference type="EMBL" id="CM017872">
    <property type="protein sequence ID" value="KAG1326599.1"/>
    <property type="molecule type" value="Genomic_DNA"/>
</dbReference>
<dbReference type="AlphaFoldDB" id="A0A8K0HUW0"/>
<comment type="caution">
    <text evidence="1">The sequence shown here is derived from an EMBL/GenBank/DDBJ whole genome shotgun (WGS) entry which is preliminary data.</text>
</comment>